<accession>I2GD61</accession>
<protein>
    <submittedName>
        <fullName evidence="1">Uncharacterized protein</fullName>
    </submittedName>
</protein>
<evidence type="ECO:0000313" key="1">
    <source>
        <dbReference type="EMBL" id="CCH51835.1"/>
    </source>
</evidence>
<sequence>MLASKLMANKQVVLFAGQKYEKFLIRIYPMNGFTRFSNNTGKNPENHLNRINPARRAVCSTESE</sequence>
<dbReference type="EMBL" id="CAIT01000004">
    <property type="protein sequence ID" value="CCH51835.1"/>
    <property type="molecule type" value="Genomic_DNA"/>
</dbReference>
<evidence type="ECO:0000313" key="2">
    <source>
        <dbReference type="Proteomes" id="UP000009309"/>
    </source>
</evidence>
<comment type="caution">
    <text evidence="1">The sequence shown here is derived from an EMBL/GenBank/DDBJ whole genome shotgun (WGS) entry which is preliminary data.</text>
</comment>
<gene>
    <name evidence="1" type="ORF">BN8_00786</name>
</gene>
<keyword evidence="2" id="KW-1185">Reference proteome</keyword>
<organism evidence="1 2">
    <name type="scientific">Fibrisoma limi BUZ 3</name>
    <dbReference type="NCBI Taxonomy" id="1185876"/>
    <lineage>
        <taxon>Bacteria</taxon>
        <taxon>Pseudomonadati</taxon>
        <taxon>Bacteroidota</taxon>
        <taxon>Cytophagia</taxon>
        <taxon>Cytophagales</taxon>
        <taxon>Spirosomataceae</taxon>
        <taxon>Fibrisoma</taxon>
    </lineage>
</organism>
<name>I2GD61_9BACT</name>
<reference evidence="1 2" key="1">
    <citation type="journal article" date="2012" name="J. Bacteriol.">
        <title>Genome Sequence of the Filamentous Bacterium Fibrisoma limi BUZ 3T.</title>
        <authorList>
            <person name="Filippini M."/>
            <person name="Qi W."/>
            <person name="Jaenicke S."/>
            <person name="Goesmann A."/>
            <person name="Smits T.H."/>
            <person name="Bagheri H.C."/>
        </authorList>
    </citation>
    <scope>NUCLEOTIDE SEQUENCE [LARGE SCALE GENOMIC DNA]</scope>
    <source>
        <strain evidence="2">BUZ 3T</strain>
    </source>
</reference>
<proteinExistence type="predicted"/>
<dbReference type="Proteomes" id="UP000009309">
    <property type="component" value="Unassembled WGS sequence"/>
</dbReference>
<dbReference type="AlphaFoldDB" id="I2GD61"/>